<dbReference type="GO" id="GO:0016705">
    <property type="term" value="F:oxidoreductase activity, acting on paired donors, with incorporation or reduction of molecular oxygen"/>
    <property type="evidence" value="ECO:0007669"/>
    <property type="project" value="InterPro"/>
</dbReference>
<comment type="subcellular location">
    <subcellularLocation>
        <location evidence="2">Membrane</location>
    </subcellularLocation>
</comment>
<evidence type="ECO:0000256" key="1">
    <source>
        <dbReference type="ARBA" id="ARBA00001971"/>
    </source>
</evidence>
<dbReference type="GO" id="GO:0019748">
    <property type="term" value="P:secondary metabolic process"/>
    <property type="evidence" value="ECO:0007669"/>
    <property type="project" value="UniProtKB-ARBA"/>
</dbReference>
<dbReference type="GO" id="GO:0004497">
    <property type="term" value="F:monooxygenase activity"/>
    <property type="evidence" value="ECO:0007669"/>
    <property type="project" value="UniProtKB-KW"/>
</dbReference>
<dbReference type="CDD" id="cd11041">
    <property type="entry name" value="CYP503A1-like"/>
    <property type="match status" value="1"/>
</dbReference>
<dbReference type="AlphaFoldDB" id="A0A146EXR8"/>
<keyword evidence="6" id="KW-0479">Metal-binding</keyword>
<dbReference type="SUPFAM" id="SSF48264">
    <property type="entry name" value="Cytochrome P450"/>
    <property type="match status" value="1"/>
</dbReference>
<comment type="cofactor">
    <cofactor evidence="1">
        <name>heme</name>
        <dbReference type="ChEBI" id="CHEBI:30413"/>
    </cofactor>
</comment>
<evidence type="ECO:0000256" key="2">
    <source>
        <dbReference type="ARBA" id="ARBA00004370"/>
    </source>
</evidence>
<keyword evidence="10" id="KW-0503">Monooxygenase</keyword>
<sequence length="455" mass="52058">MADAFYPWLLAVACALLIANVLYYLVIERDHRYYRPWAPEPIMIPATKRIMTELSETSVLSQRAVYSDLFGFKHTLNGADHNEVNTRKSRLLSRVLQVRGPTQFEELYPYLLHYLKTIVDAEISSARFSETTLSRLMGVWFFGGNMTSDPRLRDALLNHPRQIKACSAAFQLTPRFIAPLVHAMITWRGSAMHLIQDRLIDVITAGIDNLDEKPEIKKVWANTLELYCSMGSTPTNDRGPQLTLLYHMVDLSTADRSYWTPERLSQSLLGLWLAASHQPWVNLHAILVELCLRPEWQDALRDEALQSQDDLASKINELPLLDSFMRETARVNSLDKIAIRRKALTDYSFSSAPLSIPAGSILCVSSYDATRNEHIYPDPEKFDGKRFINGRCKDTSHKFADVSENHLIWGYGSLACLRLADPEAPRWWTWEDFRMPFASTRVLFSKRATEDDGRS</sequence>
<evidence type="ECO:0000313" key="14">
    <source>
        <dbReference type="Proteomes" id="UP000075230"/>
    </source>
</evidence>
<keyword evidence="11 12" id="KW-0472">Membrane</keyword>
<name>A0A146EXR8_ASPKA</name>
<evidence type="ECO:0000256" key="8">
    <source>
        <dbReference type="ARBA" id="ARBA00023002"/>
    </source>
</evidence>
<evidence type="ECO:0000256" key="10">
    <source>
        <dbReference type="ARBA" id="ARBA00023033"/>
    </source>
</evidence>
<comment type="similarity">
    <text evidence="3">Belongs to the cytochrome P450 family.</text>
</comment>
<evidence type="ECO:0000256" key="3">
    <source>
        <dbReference type="ARBA" id="ARBA00010617"/>
    </source>
</evidence>
<reference evidence="13 14" key="1">
    <citation type="journal article" date="2016" name="DNA Res.">
        <title>Genome sequence of Aspergillus luchuensis NBRC 4314.</title>
        <authorList>
            <person name="Yamada O."/>
            <person name="Machida M."/>
            <person name="Hosoyama A."/>
            <person name="Goto M."/>
            <person name="Takahashi T."/>
            <person name="Futagami T."/>
            <person name="Yamagata Y."/>
            <person name="Takeuchi M."/>
            <person name="Kobayashi T."/>
            <person name="Koike H."/>
            <person name="Abe K."/>
            <person name="Asai K."/>
            <person name="Arita M."/>
            <person name="Fujita N."/>
            <person name="Fukuda K."/>
            <person name="Higa K."/>
            <person name="Horikawa H."/>
            <person name="Ishikawa T."/>
            <person name="Jinno K."/>
            <person name="Kato Y."/>
            <person name="Kirimura K."/>
            <person name="Mizutani O."/>
            <person name="Nakasone K."/>
            <person name="Sano M."/>
            <person name="Shiraishi Y."/>
            <person name="Tsukahara M."/>
            <person name="Gomi K."/>
        </authorList>
    </citation>
    <scope>NUCLEOTIDE SEQUENCE [LARGE SCALE GENOMIC DNA]</scope>
    <source>
        <strain evidence="13 14">RIB 2604</strain>
    </source>
</reference>
<reference evidence="14" key="2">
    <citation type="submission" date="2016-02" db="EMBL/GenBank/DDBJ databases">
        <title>Genome sequencing of Aspergillus luchuensis NBRC 4314.</title>
        <authorList>
            <person name="Yamada O."/>
        </authorList>
    </citation>
    <scope>NUCLEOTIDE SEQUENCE [LARGE SCALE GENOMIC DNA]</scope>
    <source>
        <strain evidence="14">RIB 2604</strain>
    </source>
</reference>
<dbReference type="Pfam" id="PF00067">
    <property type="entry name" value="p450"/>
    <property type="match status" value="1"/>
</dbReference>
<keyword evidence="7 12" id="KW-1133">Transmembrane helix</keyword>
<evidence type="ECO:0000256" key="6">
    <source>
        <dbReference type="ARBA" id="ARBA00022723"/>
    </source>
</evidence>
<keyword evidence="9" id="KW-0408">Iron</keyword>
<evidence type="ECO:0000256" key="12">
    <source>
        <dbReference type="SAM" id="Phobius"/>
    </source>
</evidence>
<accession>A0A146EXR8</accession>
<dbReference type="GO" id="GO:0020037">
    <property type="term" value="F:heme binding"/>
    <property type="evidence" value="ECO:0007669"/>
    <property type="project" value="InterPro"/>
</dbReference>
<dbReference type="EMBL" id="BCWF01000001">
    <property type="protein sequence ID" value="GAT18848.1"/>
    <property type="molecule type" value="Genomic_DNA"/>
</dbReference>
<dbReference type="Proteomes" id="UP000075230">
    <property type="component" value="Unassembled WGS sequence"/>
</dbReference>
<dbReference type="InterPro" id="IPR036396">
    <property type="entry name" value="Cyt_P450_sf"/>
</dbReference>
<dbReference type="PANTHER" id="PTHR46206:SF5">
    <property type="entry name" value="P450, PUTATIVE (EUROFUNG)-RELATED"/>
    <property type="match status" value="1"/>
</dbReference>
<keyword evidence="4" id="KW-0349">Heme</keyword>
<keyword evidence="8" id="KW-0560">Oxidoreductase</keyword>
<evidence type="ECO:0000256" key="4">
    <source>
        <dbReference type="ARBA" id="ARBA00022617"/>
    </source>
</evidence>
<evidence type="ECO:0000256" key="9">
    <source>
        <dbReference type="ARBA" id="ARBA00023004"/>
    </source>
</evidence>
<proteinExistence type="inferred from homology"/>
<dbReference type="InterPro" id="IPR001128">
    <property type="entry name" value="Cyt_P450"/>
</dbReference>
<dbReference type="Gene3D" id="1.10.630.10">
    <property type="entry name" value="Cytochrome P450"/>
    <property type="match status" value="1"/>
</dbReference>
<evidence type="ECO:0000256" key="11">
    <source>
        <dbReference type="ARBA" id="ARBA00023136"/>
    </source>
</evidence>
<organism evidence="13 14">
    <name type="scientific">Aspergillus kawachii</name>
    <name type="common">White koji mold</name>
    <name type="synonym">Aspergillus awamori var. kawachi</name>
    <dbReference type="NCBI Taxonomy" id="1069201"/>
    <lineage>
        <taxon>Eukaryota</taxon>
        <taxon>Fungi</taxon>
        <taxon>Dikarya</taxon>
        <taxon>Ascomycota</taxon>
        <taxon>Pezizomycotina</taxon>
        <taxon>Eurotiomycetes</taxon>
        <taxon>Eurotiomycetidae</taxon>
        <taxon>Eurotiales</taxon>
        <taxon>Aspergillaceae</taxon>
        <taxon>Aspergillus</taxon>
        <taxon>Aspergillus subgen. Circumdati</taxon>
    </lineage>
</organism>
<evidence type="ECO:0000313" key="13">
    <source>
        <dbReference type="EMBL" id="GAT18848.1"/>
    </source>
</evidence>
<keyword evidence="5 12" id="KW-0812">Transmembrane</keyword>
<dbReference type="VEuPathDB" id="FungiDB:ASPFODRAFT_61900"/>
<dbReference type="GO" id="GO:0016020">
    <property type="term" value="C:membrane"/>
    <property type="evidence" value="ECO:0007669"/>
    <property type="project" value="UniProtKB-SubCell"/>
</dbReference>
<evidence type="ECO:0000256" key="7">
    <source>
        <dbReference type="ARBA" id="ARBA00022989"/>
    </source>
</evidence>
<gene>
    <name evidence="13" type="ORF">RIB2604_00103480</name>
</gene>
<protein>
    <submittedName>
        <fullName evidence="13">Cytochrome P450</fullName>
    </submittedName>
</protein>
<dbReference type="GO" id="GO:0005506">
    <property type="term" value="F:iron ion binding"/>
    <property type="evidence" value="ECO:0007669"/>
    <property type="project" value="InterPro"/>
</dbReference>
<dbReference type="PANTHER" id="PTHR46206">
    <property type="entry name" value="CYTOCHROME P450"/>
    <property type="match status" value="1"/>
</dbReference>
<comment type="caution">
    <text evidence="13">The sequence shown here is derived from an EMBL/GenBank/DDBJ whole genome shotgun (WGS) entry which is preliminary data.</text>
</comment>
<evidence type="ECO:0000256" key="5">
    <source>
        <dbReference type="ARBA" id="ARBA00022692"/>
    </source>
</evidence>
<feature type="transmembrane region" description="Helical" evidence="12">
    <location>
        <begin position="6"/>
        <end position="26"/>
    </location>
</feature>